<dbReference type="PANTHER" id="PTHR41729">
    <property type="entry name" value="GLUTAMYL-TRNA SYNTHETASE"/>
    <property type="match status" value="1"/>
</dbReference>
<reference evidence="1" key="1">
    <citation type="submission" date="2018-07" db="EMBL/GenBank/DDBJ databases">
        <title>Genome assembly of strain Ka43.</title>
        <authorList>
            <person name="Kukolya J."/>
            <person name="Nagy I."/>
            <person name="Horvath B."/>
            <person name="Toth A."/>
        </authorList>
    </citation>
    <scope>NUCLEOTIDE SEQUENCE</scope>
    <source>
        <strain evidence="1">KB43</strain>
    </source>
</reference>
<dbReference type="Pfam" id="PF13875">
    <property type="entry name" value="DUF4202"/>
    <property type="match status" value="1"/>
</dbReference>
<dbReference type="EMBL" id="PRDL01000001">
    <property type="protein sequence ID" value="MBE8716757.1"/>
    <property type="molecule type" value="Genomic_DNA"/>
</dbReference>
<proteinExistence type="predicted"/>
<evidence type="ECO:0000313" key="2">
    <source>
        <dbReference type="Proteomes" id="UP000652567"/>
    </source>
</evidence>
<gene>
    <name evidence="1" type="ORF">C4F51_06080</name>
</gene>
<accession>A0A928YTE1</accession>
<protein>
    <submittedName>
        <fullName evidence="1">DUF4202 domain-containing protein</fullName>
    </submittedName>
</protein>
<sequence length="203" mass="23292">MVNTDQRLQLVFSAIDKLNHEDPNTTLVEGKPVANEWLYGQRMSAQLAAFRPDADELLQIAVRAQHIGRWKIPRSDYPMDRQGYKRWRTDLARLHGEITGKLMSEHGYAEDDITRVADLLLKRNLKRDNDAQTLEDIACLVFLEFYLADFANKHAEDKLIDIIRKTWNKMSENGHKAALQLPFDEAMLTLIGKALTPGDKPVH</sequence>
<dbReference type="InterPro" id="IPR025255">
    <property type="entry name" value="DUF4202"/>
</dbReference>
<keyword evidence="2" id="KW-1185">Reference proteome</keyword>
<comment type="caution">
    <text evidence="1">The sequence shown here is derived from an EMBL/GenBank/DDBJ whole genome shotgun (WGS) entry which is preliminary data.</text>
</comment>
<name>A0A928YTE1_9GAMM</name>
<dbReference type="AlphaFoldDB" id="A0A928YTE1"/>
<dbReference type="PANTHER" id="PTHR41729:SF1">
    <property type="entry name" value="GLUTAMYL-TRNA SYNTHETASE"/>
    <property type="match status" value="1"/>
</dbReference>
<dbReference type="Proteomes" id="UP000652567">
    <property type="component" value="Unassembled WGS sequence"/>
</dbReference>
<evidence type="ECO:0000313" key="1">
    <source>
        <dbReference type="EMBL" id="MBE8716757.1"/>
    </source>
</evidence>
<organism evidence="1 2">
    <name type="scientific">Cellvibrio polysaccharolyticus</name>
    <dbReference type="NCBI Taxonomy" id="2082724"/>
    <lineage>
        <taxon>Bacteria</taxon>
        <taxon>Pseudomonadati</taxon>
        <taxon>Pseudomonadota</taxon>
        <taxon>Gammaproteobacteria</taxon>
        <taxon>Cellvibrionales</taxon>
        <taxon>Cellvibrionaceae</taxon>
        <taxon>Cellvibrio</taxon>
    </lineage>
</organism>
<dbReference type="RefSeq" id="WP_193908080.1">
    <property type="nucleotide sequence ID" value="NZ_PRDL01000001.1"/>
</dbReference>